<dbReference type="InterPro" id="IPR003265">
    <property type="entry name" value="HhH-GPD_domain"/>
</dbReference>
<evidence type="ECO:0000256" key="4">
    <source>
        <dbReference type="ARBA" id="ARBA00012045"/>
    </source>
</evidence>
<keyword evidence="11" id="KW-0411">Iron-sulfur</keyword>
<comment type="function">
    <text evidence="2">Adenine glycosylase active on G-A mispairs. MutY also corrects error-prone DNA synthesis past GO lesions which are due to the oxidatively damaged form of guanine: 7,8-dihydro-8-oxoguanine (8-oxo-dGTP).</text>
</comment>
<dbReference type="Pfam" id="PF00730">
    <property type="entry name" value="HhH-GPD"/>
    <property type="match status" value="1"/>
</dbReference>
<dbReference type="GO" id="GO:0034039">
    <property type="term" value="F:8-oxo-7,8-dihydroguanine DNA N-glycosylase activity"/>
    <property type="evidence" value="ECO:0007669"/>
    <property type="project" value="TreeGrafter"/>
</dbReference>
<evidence type="ECO:0000256" key="1">
    <source>
        <dbReference type="ARBA" id="ARBA00000843"/>
    </source>
</evidence>
<dbReference type="Gene3D" id="1.10.340.30">
    <property type="entry name" value="Hypothetical protein, domain 2"/>
    <property type="match status" value="1"/>
</dbReference>
<dbReference type="PANTHER" id="PTHR42944:SF1">
    <property type="entry name" value="ADENINE DNA GLYCOSYLASE"/>
    <property type="match status" value="1"/>
</dbReference>
<dbReference type="FunFam" id="1.10.340.30:FF:000002">
    <property type="entry name" value="Adenine DNA glycosylase"/>
    <property type="match status" value="1"/>
</dbReference>
<dbReference type="InterPro" id="IPR023170">
    <property type="entry name" value="HhH_base_excis_C"/>
</dbReference>
<dbReference type="Pfam" id="PF00633">
    <property type="entry name" value="HHH"/>
    <property type="match status" value="1"/>
</dbReference>
<evidence type="ECO:0000259" key="15">
    <source>
        <dbReference type="SMART" id="SM00478"/>
    </source>
</evidence>
<dbReference type="SMART" id="SM00478">
    <property type="entry name" value="ENDO3c"/>
    <property type="match status" value="1"/>
</dbReference>
<dbReference type="AlphaFoldDB" id="A0A9D2FZS9"/>
<dbReference type="Gene3D" id="1.10.1670.10">
    <property type="entry name" value="Helix-hairpin-Helix base-excision DNA repair enzymes (C-terminal)"/>
    <property type="match status" value="1"/>
</dbReference>
<dbReference type="PROSITE" id="PS00764">
    <property type="entry name" value="ENDONUCLEASE_III_1"/>
    <property type="match status" value="1"/>
</dbReference>
<accession>A0A9D2FZS9</accession>
<organism evidence="16 17">
    <name type="scientific">Candidatus Prevotella avicola</name>
    <dbReference type="NCBI Taxonomy" id="2838738"/>
    <lineage>
        <taxon>Bacteria</taxon>
        <taxon>Pseudomonadati</taxon>
        <taxon>Bacteroidota</taxon>
        <taxon>Bacteroidia</taxon>
        <taxon>Bacteroidales</taxon>
        <taxon>Prevotellaceae</taxon>
        <taxon>Prevotella</taxon>
    </lineage>
</organism>
<dbReference type="InterPro" id="IPR011257">
    <property type="entry name" value="DNA_glycosylase"/>
</dbReference>
<dbReference type="SUPFAM" id="SSF48150">
    <property type="entry name" value="DNA-glycosylase"/>
    <property type="match status" value="1"/>
</dbReference>
<keyword evidence="8 14" id="KW-0227">DNA damage</keyword>
<proteinExistence type="inferred from homology"/>
<evidence type="ECO:0000256" key="7">
    <source>
        <dbReference type="ARBA" id="ARBA00022723"/>
    </source>
</evidence>
<evidence type="ECO:0000256" key="6">
    <source>
        <dbReference type="ARBA" id="ARBA00022485"/>
    </source>
</evidence>
<reference evidence="16" key="1">
    <citation type="journal article" date="2021" name="PeerJ">
        <title>Extensive microbial diversity within the chicken gut microbiome revealed by metagenomics and culture.</title>
        <authorList>
            <person name="Gilroy R."/>
            <person name="Ravi A."/>
            <person name="Getino M."/>
            <person name="Pursley I."/>
            <person name="Horton D.L."/>
            <person name="Alikhan N.F."/>
            <person name="Baker D."/>
            <person name="Gharbi K."/>
            <person name="Hall N."/>
            <person name="Watson M."/>
            <person name="Adriaenssens E.M."/>
            <person name="Foster-Nyarko E."/>
            <person name="Jarju S."/>
            <person name="Secka A."/>
            <person name="Antonio M."/>
            <person name="Oren A."/>
            <person name="Chaudhuri R.R."/>
            <person name="La Ragione R."/>
            <person name="Hildebrand F."/>
            <person name="Pallen M.J."/>
        </authorList>
    </citation>
    <scope>NUCLEOTIDE SEQUENCE</scope>
    <source>
        <strain evidence="16">ChiHecec3B27-8219</strain>
    </source>
</reference>
<dbReference type="SUPFAM" id="SSF55811">
    <property type="entry name" value="Nudix"/>
    <property type="match status" value="1"/>
</dbReference>
<dbReference type="GO" id="GO:0006284">
    <property type="term" value="P:base-excision repair"/>
    <property type="evidence" value="ECO:0007669"/>
    <property type="project" value="UniProtKB-UniRule"/>
</dbReference>
<dbReference type="PANTHER" id="PTHR42944">
    <property type="entry name" value="ADENINE DNA GLYCOSYLASE"/>
    <property type="match status" value="1"/>
</dbReference>
<evidence type="ECO:0000313" key="16">
    <source>
        <dbReference type="EMBL" id="HIZ69627.1"/>
    </source>
</evidence>
<dbReference type="InterPro" id="IPR044298">
    <property type="entry name" value="MIG/MutY"/>
</dbReference>
<dbReference type="InterPro" id="IPR003651">
    <property type="entry name" value="Endonuclease3_FeS-loop_motif"/>
</dbReference>
<dbReference type="NCBIfam" id="TIGR01084">
    <property type="entry name" value="mutY"/>
    <property type="match status" value="1"/>
</dbReference>
<dbReference type="SMART" id="SM00525">
    <property type="entry name" value="FES"/>
    <property type="match status" value="1"/>
</dbReference>
<dbReference type="InterPro" id="IPR000445">
    <property type="entry name" value="HhH_motif"/>
</dbReference>
<evidence type="ECO:0000256" key="3">
    <source>
        <dbReference type="ARBA" id="ARBA00008343"/>
    </source>
</evidence>
<evidence type="ECO:0000256" key="13">
    <source>
        <dbReference type="ARBA" id="ARBA00023295"/>
    </source>
</evidence>
<dbReference type="GO" id="GO:0046872">
    <property type="term" value="F:metal ion binding"/>
    <property type="evidence" value="ECO:0007669"/>
    <property type="project" value="UniProtKB-UniRule"/>
</dbReference>
<reference evidence="16" key="2">
    <citation type="submission" date="2021-04" db="EMBL/GenBank/DDBJ databases">
        <authorList>
            <person name="Gilroy R."/>
        </authorList>
    </citation>
    <scope>NUCLEOTIDE SEQUENCE</scope>
    <source>
        <strain evidence="16">ChiHecec3B27-8219</strain>
    </source>
</reference>
<dbReference type="Gene3D" id="3.90.79.10">
    <property type="entry name" value="Nucleoside Triphosphate Pyrophosphohydrolase"/>
    <property type="match status" value="1"/>
</dbReference>
<keyword evidence="13 14" id="KW-0326">Glycosidase</keyword>
<keyword evidence="10 14" id="KW-0408">Iron</keyword>
<dbReference type="InterPro" id="IPR005760">
    <property type="entry name" value="A/G_AdeGlyc_MutY"/>
</dbReference>
<evidence type="ECO:0000256" key="12">
    <source>
        <dbReference type="ARBA" id="ARBA00023204"/>
    </source>
</evidence>
<dbReference type="EMBL" id="DXBE01000050">
    <property type="protein sequence ID" value="HIZ69627.1"/>
    <property type="molecule type" value="Genomic_DNA"/>
</dbReference>
<evidence type="ECO:0000256" key="9">
    <source>
        <dbReference type="ARBA" id="ARBA00022801"/>
    </source>
</evidence>
<sequence>MAQNDFANNILSWFQIHGRQLPWRETKDPYPIWLSEIILQQTRVSQGMAYWQRFMERYPKVEELAAASEDEVLRLWQGLGYYTRARNLHTSAQQIVNMGHFPRTLEEIKKLKGVGDYTAAAIASFAFDIPVAAVDGNVFRVLARYQGIETPINTTEGKKLFTALANDVLPTNQAASFNQAMMDFGATQCTPSSPRCPSCPLQETCVAYREGKVELLPNKLKKIKIKERHLTYIYIRCGGKVAIHRRGEGDIWQGLWEPLLLKNEPPSSLGIPLQLKRKGVKHVLTHQVLLADIYLAEAATPPQLPEDYVWIEEKELDRHALPRLIEKLIEACR</sequence>
<dbReference type="GO" id="GO:0032357">
    <property type="term" value="F:oxidized purine DNA binding"/>
    <property type="evidence" value="ECO:0007669"/>
    <property type="project" value="TreeGrafter"/>
</dbReference>
<feature type="domain" description="HhH-GPD" evidence="15">
    <location>
        <begin position="38"/>
        <end position="187"/>
    </location>
</feature>
<keyword evidence="12" id="KW-0234">DNA repair</keyword>
<evidence type="ECO:0000256" key="5">
    <source>
        <dbReference type="ARBA" id="ARBA00022023"/>
    </source>
</evidence>
<name>A0A9D2FZS9_9BACT</name>
<comment type="caution">
    <text evidence="16">The sequence shown here is derived from an EMBL/GenBank/DDBJ whole genome shotgun (WGS) entry which is preliminary data.</text>
</comment>
<dbReference type="GO" id="GO:0051539">
    <property type="term" value="F:4 iron, 4 sulfur cluster binding"/>
    <property type="evidence" value="ECO:0007669"/>
    <property type="project" value="UniProtKB-UniRule"/>
</dbReference>
<dbReference type="EC" id="3.2.2.31" evidence="4 14"/>
<comment type="similarity">
    <text evidence="3 14">Belongs to the Nth/MutY family.</text>
</comment>
<keyword evidence="6" id="KW-0004">4Fe-4S</keyword>
<dbReference type="GO" id="GO:0006298">
    <property type="term" value="P:mismatch repair"/>
    <property type="evidence" value="ECO:0007669"/>
    <property type="project" value="TreeGrafter"/>
</dbReference>
<dbReference type="Pfam" id="PF14815">
    <property type="entry name" value="NUDIX_4"/>
    <property type="match status" value="1"/>
</dbReference>
<dbReference type="GO" id="GO:0000701">
    <property type="term" value="F:purine-specific mismatch base pair DNA N-glycosylase activity"/>
    <property type="evidence" value="ECO:0007669"/>
    <property type="project" value="UniProtKB-EC"/>
</dbReference>
<evidence type="ECO:0000256" key="11">
    <source>
        <dbReference type="ARBA" id="ARBA00023014"/>
    </source>
</evidence>
<comment type="cofactor">
    <cofactor evidence="14">
        <name>[4Fe-4S] cluster</name>
        <dbReference type="ChEBI" id="CHEBI:49883"/>
    </cofactor>
    <text evidence="14">Binds 1 [4Fe-4S] cluster.</text>
</comment>
<evidence type="ECO:0000313" key="17">
    <source>
        <dbReference type="Proteomes" id="UP000824055"/>
    </source>
</evidence>
<dbReference type="CDD" id="cd00056">
    <property type="entry name" value="ENDO3c"/>
    <property type="match status" value="1"/>
</dbReference>
<dbReference type="GO" id="GO:0035485">
    <property type="term" value="F:adenine/guanine mispair binding"/>
    <property type="evidence" value="ECO:0007669"/>
    <property type="project" value="TreeGrafter"/>
</dbReference>
<dbReference type="InterPro" id="IPR029119">
    <property type="entry name" value="MutY_C"/>
</dbReference>
<dbReference type="CDD" id="cd03431">
    <property type="entry name" value="NUDIX_DNA_Glycosylase_C-MutY"/>
    <property type="match status" value="1"/>
</dbReference>
<evidence type="ECO:0000256" key="2">
    <source>
        <dbReference type="ARBA" id="ARBA00002933"/>
    </source>
</evidence>
<evidence type="ECO:0000256" key="10">
    <source>
        <dbReference type="ARBA" id="ARBA00023004"/>
    </source>
</evidence>
<dbReference type="InterPro" id="IPR004035">
    <property type="entry name" value="Endouclease-III_FeS-bd_BS"/>
</dbReference>
<evidence type="ECO:0000256" key="8">
    <source>
        <dbReference type="ARBA" id="ARBA00022763"/>
    </source>
</evidence>
<protein>
    <recommendedName>
        <fullName evidence="5 14">Adenine DNA glycosylase</fullName>
        <ecNumber evidence="4 14">3.2.2.31</ecNumber>
    </recommendedName>
</protein>
<evidence type="ECO:0000256" key="14">
    <source>
        <dbReference type="RuleBase" id="RU365096"/>
    </source>
</evidence>
<dbReference type="InterPro" id="IPR015797">
    <property type="entry name" value="NUDIX_hydrolase-like_dom_sf"/>
</dbReference>
<dbReference type="Proteomes" id="UP000824055">
    <property type="component" value="Unassembled WGS sequence"/>
</dbReference>
<keyword evidence="7" id="KW-0479">Metal-binding</keyword>
<gene>
    <name evidence="16" type="primary">mutY</name>
    <name evidence="16" type="ORF">H9966_07095</name>
</gene>
<comment type="catalytic activity">
    <reaction evidence="1 14">
        <text>Hydrolyzes free adenine bases from 7,8-dihydro-8-oxoguanine:adenine mismatched double-stranded DNA, leaving an apurinic site.</text>
        <dbReference type="EC" id="3.2.2.31"/>
    </reaction>
</comment>
<keyword evidence="9" id="KW-0378">Hydrolase</keyword>